<gene>
    <name evidence="10" type="ORF">VB854_26465</name>
</gene>
<dbReference type="EMBL" id="JAYGHT010000189">
    <property type="protein sequence ID" value="MEA5522482.1"/>
    <property type="molecule type" value="Genomic_DNA"/>
</dbReference>
<proteinExistence type="predicted"/>
<name>A0ABU5U5L5_9CYAN</name>
<dbReference type="SMART" id="SM00448">
    <property type="entry name" value="REC"/>
    <property type="match status" value="1"/>
</dbReference>
<comment type="caution">
    <text evidence="10">The sequence shown here is derived from an EMBL/GenBank/DDBJ whole genome shotgun (WGS) entry which is preliminary data.</text>
</comment>
<feature type="domain" description="OmpR/PhoB-type" evidence="9">
    <location>
        <begin position="129"/>
        <end position="228"/>
    </location>
</feature>
<sequence>MASAKILVVDDDPAIRNLIARYLSQQDYEVESAKDGQTALELFDQLSPDLVVLDVNLPDTTGFILCQEMQSRTSVFILMLTSLTGEADKIKGFDKGADDYITKPFGLAELGARVRAILKRQRSVADSEPRSLVYGDLLIDPARREVYIQEKLVPLSALEFDLLYCLASKPGRAWRRSELLQEVWDYDYEGEQRVVDVHIGQIRKKIEPDVNKPVLIKTIRGVGYMFDRRVKER</sequence>
<evidence type="ECO:0000256" key="1">
    <source>
        <dbReference type="ARBA" id="ARBA00022553"/>
    </source>
</evidence>
<feature type="DNA-binding region" description="OmpR/PhoB-type" evidence="7">
    <location>
        <begin position="129"/>
        <end position="228"/>
    </location>
</feature>
<evidence type="ECO:0000259" key="8">
    <source>
        <dbReference type="PROSITE" id="PS50110"/>
    </source>
</evidence>
<dbReference type="SMART" id="SM00862">
    <property type="entry name" value="Trans_reg_C"/>
    <property type="match status" value="1"/>
</dbReference>
<dbReference type="SUPFAM" id="SSF52172">
    <property type="entry name" value="CheY-like"/>
    <property type="match status" value="1"/>
</dbReference>
<accession>A0ABU5U5L5</accession>
<evidence type="ECO:0000313" key="11">
    <source>
        <dbReference type="Proteomes" id="UP001301728"/>
    </source>
</evidence>
<dbReference type="RefSeq" id="WP_323225173.1">
    <property type="nucleotide sequence ID" value="NZ_JAYGHT010000189.1"/>
</dbReference>
<evidence type="ECO:0000313" key="10">
    <source>
        <dbReference type="EMBL" id="MEA5522482.1"/>
    </source>
</evidence>
<dbReference type="Gene3D" id="3.40.50.2300">
    <property type="match status" value="1"/>
</dbReference>
<dbReference type="InterPro" id="IPR011006">
    <property type="entry name" value="CheY-like_superfamily"/>
</dbReference>
<dbReference type="CDD" id="cd00383">
    <property type="entry name" value="trans_reg_C"/>
    <property type="match status" value="1"/>
</dbReference>
<keyword evidence="11" id="KW-1185">Reference proteome</keyword>
<feature type="modified residue" description="4-aspartylphosphate" evidence="6">
    <location>
        <position position="54"/>
    </location>
</feature>
<evidence type="ECO:0000256" key="7">
    <source>
        <dbReference type="PROSITE-ProRule" id="PRU01091"/>
    </source>
</evidence>
<organism evidence="10 11">
    <name type="scientific">Limnoraphis robusta CCNP1315</name>
    <dbReference type="NCBI Taxonomy" id="3110306"/>
    <lineage>
        <taxon>Bacteria</taxon>
        <taxon>Bacillati</taxon>
        <taxon>Cyanobacteriota</taxon>
        <taxon>Cyanophyceae</taxon>
        <taxon>Oscillatoriophycideae</taxon>
        <taxon>Oscillatoriales</taxon>
        <taxon>Sirenicapillariaceae</taxon>
        <taxon>Limnoraphis</taxon>
    </lineage>
</organism>
<keyword evidence="5" id="KW-0804">Transcription</keyword>
<dbReference type="PROSITE" id="PS50110">
    <property type="entry name" value="RESPONSE_REGULATORY"/>
    <property type="match status" value="1"/>
</dbReference>
<dbReference type="Pfam" id="PF00486">
    <property type="entry name" value="Trans_reg_C"/>
    <property type="match status" value="1"/>
</dbReference>
<dbReference type="CDD" id="cd17574">
    <property type="entry name" value="REC_OmpR"/>
    <property type="match status" value="1"/>
</dbReference>
<reference evidence="10 11" key="1">
    <citation type="submission" date="2023-12" db="EMBL/GenBank/DDBJ databases">
        <title>Baltic Sea Cyanobacteria.</title>
        <authorList>
            <person name="Delbaje E."/>
            <person name="Fewer D.P."/>
            <person name="Shishido T.K."/>
        </authorList>
    </citation>
    <scope>NUCLEOTIDE SEQUENCE [LARGE SCALE GENOMIC DNA]</scope>
    <source>
        <strain evidence="10 11">CCNP 1315</strain>
    </source>
</reference>
<evidence type="ECO:0000256" key="6">
    <source>
        <dbReference type="PROSITE-ProRule" id="PRU00169"/>
    </source>
</evidence>
<dbReference type="PROSITE" id="PS51755">
    <property type="entry name" value="OMPR_PHOB"/>
    <property type="match status" value="1"/>
</dbReference>
<dbReference type="Pfam" id="PF00072">
    <property type="entry name" value="Response_reg"/>
    <property type="match status" value="1"/>
</dbReference>
<protein>
    <submittedName>
        <fullName evidence="10">Response regulator transcription factor</fullName>
    </submittedName>
</protein>
<keyword evidence="3" id="KW-0805">Transcription regulation</keyword>
<feature type="domain" description="Response regulatory" evidence="8">
    <location>
        <begin position="5"/>
        <end position="118"/>
    </location>
</feature>
<dbReference type="InterPro" id="IPR001789">
    <property type="entry name" value="Sig_transdc_resp-reg_receiver"/>
</dbReference>
<dbReference type="Gene3D" id="1.10.10.10">
    <property type="entry name" value="Winged helix-like DNA-binding domain superfamily/Winged helix DNA-binding domain"/>
    <property type="match status" value="1"/>
</dbReference>
<keyword evidence="1 6" id="KW-0597">Phosphoprotein</keyword>
<evidence type="ECO:0000256" key="2">
    <source>
        <dbReference type="ARBA" id="ARBA00023012"/>
    </source>
</evidence>
<evidence type="ECO:0000256" key="3">
    <source>
        <dbReference type="ARBA" id="ARBA00023015"/>
    </source>
</evidence>
<dbReference type="Proteomes" id="UP001301728">
    <property type="component" value="Unassembled WGS sequence"/>
</dbReference>
<evidence type="ECO:0000259" key="9">
    <source>
        <dbReference type="PROSITE" id="PS51755"/>
    </source>
</evidence>
<evidence type="ECO:0000256" key="4">
    <source>
        <dbReference type="ARBA" id="ARBA00023125"/>
    </source>
</evidence>
<dbReference type="PANTHER" id="PTHR48111">
    <property type="entry name" value="REGULATOR OF RPOS"/>
    <property type="match status" value="1"/>
</dbReference>
<dbReference type="InterPro" id="IPR039420">
    <property type="entry name" value="WalR-like"/>
</dbReference>
<dbReference type="PANTHER" id="PTHR48111:SF1">
    <property type="entry name" value="TWO-COMPONENT RESPONSE REGULATOR ORR33"/>
    <property type="match status" value="1"/>
</dbReference>
<keyword evidence="4 7" id="KW-0238">DNA-binding</keyword>
<evidence type="ECO:0000256" key="5">
    <source>
        <dbReference type="ARBA" id="ARBA00023163"/>
    </source>
</evidence>
<dbReference type="InterPro" id="IPR001867">
    <property type="entry name" value="OmpR/PhoB-type_DNA-bd"/>
</dbReference>
<keyword evidence="2" id="KW-0902">Two-component regulatory system</keyword>
<dbReference type="Gene3D" id="6.10.250.690">
    <property type="match status" value="1"/>
</dbReference>
<dbReference type="InterPro" id="IPR036388">
    <property type="entry name" value="WH-like_DNA-bd_sf"/>
</dbReference>